<evidence type="ECO:0000256" key="1">
    <source>
        <dbReference type="SAM" id="MobiDB-lite"/>
    </source>
</evidence>
<reference evidence="2" key="1">
    <citation type="submission" date="2020-07" db="EMBL/GenBank/DDBJ databases">
        <title>Multicomponent nature underlies the extraordinary mechanical properties of spider dragline silk.</title>
        <authorList>
            <person name="Kono N."/>
            <person name="Nakamura H."/>
            <person name="Mori M."/>
            <person name="Yoshida Y."/>
            <person name="Ohtoshi R."/>
            <person name="Malay A.D."/>
            <person name="Moran D.A.P."/>
            <person name="Tomita M."/>
            <person name="Numata K."/>
            <person name="Arakawa K."/>
        </authorList>
    </citation>
    <scope>NUCLEOTIDE SEQUENCE</scope>
</reference>
<feature type="non-terminal residue" evidence="2">
    <location>
        <position position="34"/>
    </location>
</feature>
<dbReference type="EMBL" id="BMAO01003689">
    <property type="protein sequence ID" value="GFQ89583.1"/>
    <property type="molecule type" value="Genomic_DNA"/>
</dbReference>
<comment type="caution">
    <text evidence="2">The sequence shown here is derived from an EMBL/GenBank/DDBJ whole genome shotgun (WGS) entry which is preliminary data.</text>
</comment>
<keyword evidence="3" id="KW-1185">Reference proteome</keyword>
<dbReference type="AlphaFoldDB" id="A0A8X6L0W9"/>
<feature type="compositionally biased region" description="Acidic residues" evidence="1">
    <location>
        <begin position="20"/>
        <end position="34"/>
    </location>
</feature>
<evidence type="ECO:0000313" key="2">
    <source>
        <dbReference type="EMBL" id="GFQ89583.1"/>
    </source>
</evidence>
<protein>
    <submittedName>
        <fullName evidence="2">Uncharacterized protein</fullName>
    </submittedName>
</protein>
<organism evidence="2 3">
    <name type="scientific">Trichonephila clavata</name>
    <name type="common">Joro spider</name>
    <name type="synonym">Nephila clavata</name>
    <dbReference type="NCBI Taxonomy" id="2740835"/>
    <lineage>
        <taxon>Eukaryota</taxon>
        <taxon>Metazoa</taxon>
        <taxon>Ecdysozoa</taxon>
        <taxon>Arthropoda</taxon>
        <taxon>Chelicerata</taxon>
        <taxon>Arachnida</taxon>
        <taxon>Araneae</taxon>
        <taxon>Araneomorphae</taxon>
        <taxon>Entelegynae</taxon>
        <taxon>Araneoidea</taxon>
        <taxon>Nephilidae</taxon>
        <taxon>Trichonephila</taxon>
    </lineage>
</organism>
<proteinExistence type="predicted"/>
<accession>A0A8X6L0W9</accession>
<dbReference type="Proteomes" id="UP000887116">
    <property type="component" value="Unassembled WGS sequence"/>
</dbReference>
<evidence type="ECO:0000313" key="3">
    <source>
        <dbReference type="Proteomes" id="UP000887116"/>
    </source>
</evidence>
<feature type="region of interest" description="Disordered" evidence="1">
    <location>
        <begin position="1"/>
        <end position="34"/>
    </location>
</feature>
<gene>
    <name evidence="2" type="ORF">TNCT_451261</name>
</gene>
<name>A0A8X6L0W9_TRICU</name>
<sequence>MAAGHSSPVLFLSNGKDAVDVEGGDDLDEDFPTT</sequence>